<name>A0A1M7YH21_9BACT</name>
<dbReference type="PANTHER" id="PTHR23537:SF1">
    <property type="entry name" value="SUGAR TRANSPORTER"/>
    <property type="match status" value="1"/>
</dbReference>
<reference evidence="6 7" key="1">
    <citation type="submission" date="2016-12" db="EMBL/GenBank/DDBJ databases">
        <authorList>
            <person name="Song W.-J."/>
            <person name="Kurnit D.M."/>
        </authorList>
    </citation>
    <scope>NUCLEOTIDE SEQUENCE [LARGE SCALE GENOMIC DNA]</scope>
    <source>
        <strain evidence="6 7">DSM 18488</strain>
    </source>
</reference>
<keyword evidence="2 4" id="KW-1133">Transmembrane helix</keyword>
<feature type="transmembrane region" description="Helical" evidence="4">
    <location>
        <begin position="50"/>
        <end position="68"/>
    </location>
</feature>
<evidence type="ECO:0000313" key="6">
    <source>
        <dbReference type="EMBL" id="SHO51925.1"/>
    </source>
</evidence>
<dbReference type="GO" id="GO:0022857">
    <property type="term" value="F:transmembrane transporter activity"/>
    <property type="evidence" value="ECO:0007669"/>
    <property type="project" value="InterPro"/>
</dbReference>
<accession>A0A1M7YH21</accession>
<evidence type="ECO:0000313" key="7">
    <source>
        <dbReference type="Proteomes" id="UP000184603"/>
    </source>
</evidence>
<protein>
    <submittedName>
        <fullName evidence="6">Sugar phosphate permease</fullName>
    </submittedName>
</protein>
<dbReference type="InterPro" id="IPR020846">
    <property type="entry name" value="MFS_dom"/>
</dbReference>
<evidence type="ECO:0000256" key="3">
    <source>
        <dbReference type="ARBA" id="ARBA00023136"/>
    </source>
</evidence>
<dbReference type="STRING" id="1121416.SAMN02745220_04282"/>
<gene>
    <name evidence="6" type="ORF">SAMN02745220_04282</name>
</gene>
<dbReference type="InterPro" id="IPR010645">
    <property type="entry name" value="MFS_4"/>
</dbReference>
<dbReference type="PROSITE" id="PS50850">
    <property type="entry name" value="MFS"/>
    <property type="match status" value="1"/>
</dbReference>
<dbReference type="AlphaFoldDB" id="A0A1M7YH21"/>
<feature type="transmembrane region" description="Helical" evidence="4">
    <location>
        <begin position="299"/>
        <end position="319"/>
    </location>
</feature>
<feature type="transmembrane region" description="Helical" evidence="4">
    <location>
        <begin position="358"/>
        <end position="381"/>
    </location>
</feature>
<feature type="transmembrane region" description="Helical" evidence="4">
    <location>
        <begin position="169"/>
        <end position="189"/>
    </location>
</feature>
<feature type="domain" description="Major facilitator superfamily (MFS) profile" evidence="5">
    <location>
        <begin position="12"/>
        <end position="413"/>
    </location>
</feature>
<feature type="transmembrane region" description="Helical" evidence="4">
    <location>
        <begin position="12"/>
        <end position="30"/>
    </location>
</feature>
<keyword evidence="7" id="KW-1185">Reference proteome</keyword>
<dbReference type="GO" id="GO:0005886">
    <property type="term" value="C:plasma membrane"/>
    <property type="evidence" value="ECO:0007669"/>
    <property type="project" value="TreeGrafter"/>
</dbReference>
<evidence type="ECO:0000256" key="2">
    <source>
        <dbReference type="ARBA" id="ARBA00022989"/>
    </source>
</evidence>
<feature type="transmembrane region" description="Helical" evidence="4">
    <location>
        <begin position="273"/>
        <end position="292"/>
    </location>
</feature>
<sequence>MINQKTSSYRWIIVLAGIAGLFASLGLGRFSLGMMLPSMGEALSLSYSQMGLISTVNFCGYLVALLFCGRMTTRYGGRVVIFVALSLVSLSMVLVGFSSSYWLILLLYCLTGIGSALSNVPIMALISTWFDGRIRGRAAGLCVMGNGLGILVTGKAVPVLNKMAYGWRVSWILLGGLAGCIAFLCLFMIRNRPGEVEDGTQAITSTNTTKIAPEIPGSGNKSTPVQQIAGKNIFFHCGAIYFLFGCAYVIYVTFFVTSLVQERGLSEVVAGNLWSWVGLLSLVSGPLFGHLSDLYGRKATLATVFLFQTTAYLLATAQLPMFSVYVSLACFGLVVWSTPPIIAALVGDHAGPERTAAIFGFVTFFFGIGQIIGPACAGFLAEQSGTFSLSFLLAAVLAGIAMVLSLLLPAKGQVLSEGR</sequence>
<dbReference type="PANTHER" id="PTHR23537">
    <property type="match status" value="1"/>
</dbReference>
<evidence type="ECO:0000256" key="1">
    <source>
        <dbReference type="ARBA" id="ARBA00022692"/>
    </source>
</evidence>
<feature type="transmembrane region" description="Helical" evidence="4">
    <location>
        <begin position="101"/>
        <end position="126"/>
    </location>
</feature>
<evidence type="ECO:0000256" key="4">
    <source>
        <dbReference type="SAM" id="Phobius"/>
    </source>
</evidence>
<feature type="transmembrane region" description="Helical" evidence="4">
    <location>
        <begin position="240"/>
        <end position="261"/>
    </location>
</feature>
<feature type="transmembrane region" description="Helical" evidence="4">
    <location>
        <begin position="75"/>
        <end position="95"/>
    </location>
</feature>
<proteinExistence type="predicted"/>
<keyword evidence="1 4" id="KW-0812">Transmembrane</keyword>
<feature type="transmembrane region" description="Helical" evidence="4">
    <location>
        <begin position="387"/>
        <end position="410"/>
    </location>
</feature>
<feature type="transmembrane region" description="Helical" evidence="4">
    <location>
        <begin position="325"/>
        <end position="346"/>
    </location>
</feature>
<keyword evidence="3 4" id="KW-0472">Membrane</keyword>
<feature type="transmembrane region" description="Helical" evidence="4">
    <location>
        <begin position="138"/>
        <end position="157"/>
    </location>
</feature>
<organism evidence="6 7">
    <name type="scientific">Desulfopila aestuarii DSM 18488</name>
    <dbReference type="NCBI Taxonomy" id="1121416"/>
    <lineage>
        <taxon>Bacteria</taxon>
        <taxon>Pseudomonadati</taxon>
        <taxon>Thermodesulfobacteriota</taxon>
        <taxon>Desulfobulbia</taxon>
        <taxon>Desulfobulbales</taxon>
        <taxon>Desulfocapsaceae</taxon>
        <taxon>Desulfopila</taxon>
    </lineage>
</organism>
<dbReference type="SUPFAM" id="SSF103473">
    <property type="entry name" value="MFS general substrate transporter"/>
    <property type="match status" value="1"/>
</dbReference>
<dbReference type="Pfam" id="PF06779">
    <property type="entry name" value="MFS_4"/>
    <property type="match status" value="1"/>
</dbReference>
<dbReference type="InterPro" id="IPR036259">
    <property type="entry name" value="MFS_trans_sf"/>
</dbReference>
<dbReference type="RefSeq" id="WP_073615737.1">
    <property type="nucleotide sequence ID" value="NZ_FRFE01000030.1"/>
</dbReference>
<dbReference type="Proteomes" id="UP000184603">
    <property type="component" value="Unassembled WGS sequence"/>
</dbReference>
<dbReference type="Gene3D" id="1.20.1250.20">
    <property type="entry name" value="MFS general substrate transporter like domains"/>
    <property type="match status" value="2"/>
</dbReference>
<dbReference type="EMBL" id="FRFE01000030">
    <property type="protein sequence ID" value="SHO51925.1"/>
    <property type="molecule type" value="Genomic_DNA"/>
</dbReference>
<evidence type="ECO:0000259" key="5">
    <source>
        <dbReference type="PROSITE" id="PS50850"/>
    </source>
</evidence>